<reference evidence="3 4" key="1">
    <citation type="journal article" date="2015" name="Nature">
        <title>rRNA introns, odd ribosomes, and small enigmatic genomes across a large radiation of phyla.</title>
        <authorList>
            <person name="Brown C.T."/>
            <person name="Hug L.A."/>
            <person name="Thomas B.C."/>
            <person name="Sharon I."/>
            <person name="Castelle C.J."/>
            <person name="Singh A."/>
            <person name="Wilkins M.J."/>
            <person name="Williams K.H."/>
            <person name="Banfield J.F."/>
        </authorList>
    </citation>
    <scope>NUCLEOTIDE SEQUENCE [LARGE SCALE GENOMIC DNA]</scope>
</reference>
<dbReference type="InterPro" id="IPR023485">
    <property type="entry name" value="Ptyr_pPase"/>
</dbReference>
<protein>
    <recommendedName>
        <fullName evidence="1">protein-tyrosine-phosphatase</fullName>
        <ecNumber evidence="1">3.1.3.48</ecNumber>
    </recommendedName>
</protein>
<dbReference type="SMART" id="SM00226">
    <property type="entry name" value="LMWPc"/>
    <property type="match status" value="1"/>
</dbReference>
<comment type="caution">
    <text evidence="3">The sequence shown here is derived from an EMBL/GenBank/DDBJ whole genome shotgun (WGS) entry which is preliminary data.</text>
</comment>
<evidence type="ECO:0000259" key="2">
    <source>
        <dbReference type="SMART" id="SM00226"/>
    </source>
</evidence>
<accession>A0A0G1MHE3</accession>
<dbReference type="InterPro" id="IPR050438">
    <property type="entry name" value="LMW_PTPase"/>
</dbReference>
<sequence>MKKLIVFICNGNIHRSVIAAEFLRKILKEQKIGRSFFVDSYGLQGTKGTNSPKHKHFSEYPKEWEAAKLTLQKLGVDISKHSFQKISGAVMKKASVVIAMDNKVYSTAKNSLMNQFPNYTEKIHRFSELTKDILGWVK</sequence>
<dbReference type="PANTHER" id="PTHR11717">
    <property type="entry name" value="LOW MOLECULAR WEIGHT PROTEIN TYROSINE PHOSPHATASE"/>
    <property type="match status" value="1"/>
</dbReference>
<evidence type="ECO:0000313" key="4">
    <source>
        <dbReference type="Proteomes" id="UP000033999"/>
    </source>
</evidence>
<dbReference type="Proteomes" id="UP000033999">
    <property type="component" value="Unassembled WGS sequence"/>
</dbReference>
<organism evidence="3 4">
    <name type="scientific">Candidatus Magasanikbacteria bacterium GW2011_GWA2_45_39</name>
    <dbReference type="NCBI Taxonomy" id="1619041"/>
    <lineage>
        <taxon>Bacteria</taxon>
        <taxon>Candidatus Magasanikiibacteriota</taxon>
    </lineage>
</organism>
<dbReference type="Pfam" id="PF01451">
    <property type="entry name" value="LMWPc"/>
    <property type="match status" value="1"/>
</dbReference>
<proteinExistence type="predicted"/>
<dbReference type="Gene3D" id="3.40.50.2300">
    <property type="match status" value="1"/>
</dbReference>
<dbReference type="EC" id="3.1.3.48" evidence="1"/>
<evidence type="ECO:0000313" key="3">
    <source>
        <dbReference type="EMBL" id="KKU07497.1"/>
    </source>
</evidence>
<name>A0A0G1MHE3_9BACT</name>
<dbReference type="SUPFAM" id="SSF52788">
    <property type="entry name" value="Phosphotyrosine protein phosphatases I"/>
    <property type="match status" value="1"/>
</dbReference>
<evidence type="ECO:0000256" key="1">
    <source>
        <dbReference type="ARBA" id="ARBA00013064"/>
    </source>
</evidence>
<dbReference type="GO" id="GO:0004725">
    <property type="term" value="F:protein tyrosine phosphatase activity"/>
    <property type="evidence" value="ECO:0007669"/>
    <property type="project" value="UniProtKB-EC"/>
</dbReference>
<dbReference type="AlphaFoldDB" id="A0A0G1MHE3"/>
<gene>
    <name evidence="3" type="ORF">UX10_C0010G0014</name>
</gene>
<dbReference type="EMBL" id="LCKX01000010">
    <property type="protein sequence ID" value="KKU07497.1"/>
    <property type="molecule type" value="Genomic_DNA"/>
</dbReference>
<dbReference type="PANTHER" id="PTHR11717:SF7">
    <property type="entry name" value="LOW MOLECULAR WEIGHT PHOSPHOTYROSINE PROTEIN PHOSPHATASE"/>
    <property type="match status" value="1"/>
</dbReference>
<dbReference type="InterPro" id="IPR036196">
    <property type="entry name" value="Ptyr_pPase_sf"/>
</dbReference>
<feature type="domain" description="Phosphotyrosine protein phosphatase I" evidence="2">
    <location>
        <begin position="3"/>
        <end position="136"/>
    </location>
</feature>